<feature type="compositionally biased region" description="Basic residues" evidence="3">
    <location>
        <begin position="569"/>
        <end position="586"/>
    </location>
</feature>
<feature type="compositionally biased region" description="Basic and acidic residues" evidence="3">
    <location>
        <begin position="392"/>
        <end position="401"/>
    </location>
</feature>
<dbReference type="EMBL" id="CAJNOC010002471">
    <property type="protein sequence ID" value="CAF0935120.1"/>
    <property type="molecule type" value="Genomic_DNA"/>
</dbReference>
<dbReference type="AlphaFoldDB" id="A0A814C3X0"/>
<evidence type="ECO:0000256" key="3">
    <source>
        <dbReference type="SAM" id="MobiDB-lite"/>
    </source>
</evidence>
<name>A0A814C3X0_9BILA</name>
<feature type="compositionally biased region" description="Basic and acidic residues" evidence="3">
    <location>
        <begin position="480"/>
        <end position="530"/>
    </location>
</feature>
<feature type="compositionally biased region" description="Basic residues" evidence="3">
    <location>
        <begin position="597"/>
        <end position="609"/>
    </location>
</feature>
<gene>
    <name evidence="5" type="ORF">OXX778_LOCUS13121</name>
</gene>
<feature type="domain" description="Suppressor of white apricot N-terminal" evidence="4">
    <location>
        <begin position="39"/>
        <end position="168"/>
    </location>
</feature>
<dbReference type="GO" id="GO:0008380">
    <property type="term" value="P:RNA splicing"/>
    <property type="evidence" value="ECO:0007669"/>
    <property type="project" value="UniProtKB-KW"/>
</dbReference>
<feature type="region of interest" description="Disordered" evidence="3">
    <location>
        <begin position="353"/>
        <end position="609"/>
    </location>
</feature>
<keyword evidence="6" id="KW-1185">Reference proteome</keyword>
<dbReference type="Pfam" id="PF09750">
    <property type="entry name" value="DRY_EERY"/>
    <property type="match status" value="1"/>
</dbReference>
<dbReference type="OrthoDB" id="10070965at2759"/>
<feature type="compositionally biased region" description="Low complexity" evidence="3">
    <location>
        <begin position="587"/>
        <end position="596"/>
    </location>
</feature>
<comment type="caution">
    <text evidence="5">The sequence shown here is derived from an EMBL/GenBank/DDBJ whole genome shotgun (WGS) entry which is preliminary data.</text>
</comment>
<sequence>MWQEARKQEKIIRGMMVDHRRRAERRKGYYEKIKKDPAQFLQVWGRKAKIHIDPSVASAADNPSIMTKWRGDEDVVIDRFDARSHLDYLAEFKESNEEILNESEKNEERMLNFERYRNLIQNEALGITETQCLKQIEIEEKFGDQSEKNEKKSKDPKAQIGYAYQDSSHVEPPPTVPIKPTSLAYSNKPNFHQAKLGLNGESDEEEEKDLDLVLDITKLTSDEKVILNKKATDYGMEFGDYVRMLIVDNEEKEALKRSKEIELEKSQYSGRKSRRERRIAKEARLRERGSLSPLSFIVPETKEKKEESDQSDSRSSSSSSCRKKRKGSESPRACFITSFGQDVDEEANSELNSISKEIDLPKTSKIDETKANLKRLKQIISRSMSRSRSRSKSVEKVEFKKKSQIIIKQKSSSSSSDSSSDEEKALEKYLKRKQIRSDGQTREKFSSKNYDLEKSKSASKTRGSQDFRLIQEKLKKKMKKDIDKQIKKDRQIEKEKRKKEEEERREREAKLEYLSEKIKTLRKKEGKDVSESSDSSSSSSESRSRSRSRSNSRNRYRRRRSSSNSSRSSYKRRSRSPRHRSRRRSRSPSSSSTSSSRSKRYNRSRRSRS</sequence>
<keyword evidence="2" id="KW-0508">mRNA splicing</keyword>
<dbReference type="InterPro" id="IPR019147">
    <property type="entry name" value="SWAP_N_domain"/>
</dbReference>
<organism evidence="5 6">
    <name type="scientific">Brachionus calyciflorus</name>
    <dbReference type="NCBI Taxonomy" id="104777"/>
    <lineage>
        <taxon>Eukaryota</taxon>
        <taxon>Metazoa</taxon>
        <taxon>Spiralia</taxon>
        <taxon>Gnathifera</taxon>
        <taxon>Rotifera</taxon>
        <taxon>Eurotatoria</taxon>
        <taxon>Monogononta</taxon>
        <taxon>Pseudotrocha</taxon>
        <taxon>Ploima</taxon>
        <taxon>Brachionidae</taxon>
        <taxon>Brachionus</taxon>
    </lineage>
</organism>
<evidence type="ECO:0000313" key="5">
    <source>
        <dbReference type="EMBL" id="CAF0935120.1"/>
    </source>
</evidence>
<reference evidence="5" key="1">
    <citation type="submission" date="2021-02" db="EMBL/GenBank/DDBJ databases">
        <authorList>
            <person name="Nowell W R."/>
        </authorList>
    </citation>
    <scope>NUCLEOTIDE SEQUENCE</scope>
    <source>
        <strain evidence="5">Ploen Becks lab</strain>
    </source>
</reference>
<feature type="compositionally biased region" description="Low complexity" evidence="3">
    <location>
        <begin position="404"/>
        <end position="418"/>
    </location>
</feature>
<evidence type="ECO:0000256" key="2">
    <source>
        <dbReference type="ARBA" id="ARBA00023187"/>
    </source>
</evidence>
<proteinExistence type="predicted"/>
<evidence type="ECO:0000259" key="4">
    <source>
        <dbReference type="SMART" id="SM01141"/>
    </source>
</evidence>
<feature type="compositionally biased region" description="Basic and acidic residues" evidence="3">
    <location>
        <begin position="356"/>
        <end position="371"/>
    </location>
</feature>
<dbReference type="SMART" id="SM01141">
    <property type="entry name" value="DRY_EERY"/>
    <property type="match status" value="1"/>
</dbReference>
<feature type="region of interest" description="Disordered" evidence="3">
    <location>
        <begin position="295"/>
        <end position="331"/>
    </location>
</feature>
<dbReference type="PANTHER" id="PTHR13161">
    <property type="entry name" value="SPLICING FACTOR SUPPRESSOR OF WHITE APRICOT"/>
    <property type="match status" value="1"/>
</dbReference>
<dbReference type="PANTHER" id="PTHR13161:SF4">
    <property type="entry name" value="CLK4-ASSOCIATING SERINE_ARGININE RICH PROTEIN"/>
    <property type="match status" value="1"/>
</dbReference>
<protein>
    <recommendedName>
        <fullName evidence="4">Suppressor of white apricot N-terminal domain-containing protein</fullName>
    </recommendedName>
</protein>
<dbReference type="GO" id="GO:0006397">
    <property type="term" value="P:mRNA processing"/>
    <property type="evidence" value="ECO:0007669"/>
    <property type="project" value="UniProtKB-KW"/>
</dbReference>
<feature type="compositionally biased region" description="Basic and acidic residues" evidence="3">
    <location>
        <begin position="463"/>
        <end position="473"/>
    </location>
</feature>
<keyword evidence="1" id="KW-0507">mRNA processing</keyword>
<feature type="compositionally biased region" description="Basic and acidic residues" evidence="3">
    <location>
        <begin position="421"/>
        <end position="456"/>
    </location>
</feature>
<accession>A0A814C3X0</accession>
<feature type="compositionally biased region" description="Basic and acidic residues" evidence="3">
    <location>
        <begin position="300"/>
        <end position="312"/>
    </location>
</feature>
<evidence type="ECO:0000256" key="1">
    <source>
        <dbReference type="ARBA" id="ARBA00022664"/>
    </source>
</evidence>
<feature type="compositionally biased region" description="Low complexity" evidence="3">
    <location>
        <begin position="532"/>
        <end position="541"/>
    </location>
</feature>
<dbReference type="Proteomes" id="UP000663879">
    <property type="component" value="Unassembled WGS sequence"/>
</dbReference>
<dbReference type="InterPro" id="IPR040397">
    <property type="entry name" value="SWAP"/>
</dbReference>
<feature type="compositionally biased region" description="Basic residues" evidence="3">
    <location>
        <begin position="545"/>
        <end position="561"/>
    </location>
</feature>
<evidence type="ECO:0000313" key="6">
    <source>
        <dbReference type="Proteomes" id="UP000663879"/>
    </source>
</evidence>